<dbReference type="Pfam" id="PF03004">
    <property type="entry name" value="Transposase_24"/>
    <property type="match status" value="1"/>
</dbReference>
<feature type="compositionally biased region" description="Low complexity" evidence="1">
    <location>
        <begin position="41"/>
        <end position="53"/>
    </location>
</feature>
<evidence type="ECO:0000313" key="2">
    <source>
        <dbReference type="EMBL" id="MED6186577.1"/>
    </source>
</evidence>
<proteinExistence type="predicted"/>
<feature type="compositionally biased region" description="Basic residues" evidence="1">
    <location>
        <begin position="18"/>
        <end position="28"/>
    </location>
</feature>
<evidence type="ECO:0000313" key="3">
    <source>
        <dbReference type="Proteomes" id="UP001341840"/>
    </source>
</evidence>
<evidence type="ECO:0000256" key="1">
    <source>
        <dbReference type="SAM" id="MobiDB-lite"/>
    </source>
</evidence>
<evidence type="ECO:0008006" key="4">
    <source>
        <dbReference type="Google" id="ProtNLM"/>
    </source>
</evidence>
<name>A0ABU6WL42_9FABA</name>
<keyword evidence="3" id="KW-1185">Reference proteome</keyword>
<dbReference type="EMBL" id="JASCZI010181964">
    <property type="protein sequence ID" value="MED6186577.1"/>
    <property type="molecule type" value="Genomic_DNA"/>
</dbReference>
<reference evidence="2 3" key="1">
    <citation type="journal article" date="2023" name="Plants (Basel)">
        <title>Bridging the Gap: Combining Genomics and Transcriptomics Approaches to Understand Stylosanthes scabra, an Orphan Legume from the Brazilian Caatinga.</title>
        <authorList>
            <person name="Ferreira-Neto J.R.C."/>
            <person name="da Silva M.D."/>
            <person name="Binneck E."/>
            <person name="de Melo N.F."/>
            <person name="da Silva R.H."/>
            <person name="de Melo A.L.T.M."/>
            <person name="Pandolfi V."/>
            <person name="Bustamante F.O."/>
            <person name="Brasileiro-Vidal A.C."/>
            <person name="Benko-Iseppon A.M."/>
        </authorList>
    </citation>
    <scope>NUCLEOTIDE SEQUENCE [LARGE SCALE GENOMIC DNA]</scope>
    <source>
        <tissue evidence="2">Leaves</tissue>
    </source>
</reference>
<feature type="compositionally biased region" description="Low complexity" evidence="1">
    <location>
        <begin position="199"/>
        <end position="208"/>
    </location>
</feature>
<feature type="region of interest" description="Disordered" evidence="1">
    <location>
        <begin position="189"/>
        <end position="208"/>
    </location>
</feature>
<feature type="compositionally biased region" description="Basic and acidic residues" evidence="1">
    <location>
        <begin position="1"/>
        <end position="15"/>
    </location>
</feature>
<accession>A0ABU6WL42</accession>
<gene>
    <name evidence="2" type="ORF">PIB30_068045</name>
</gene>
<dbReference type="InterPro" id="IPR004252">
    <property type="entry name" value="Probable_transposase_24"/>
</dbReference>
<feature type="non-terminal residue" evidence="2">
    <location>
        <position position="248"/>
    </location>
</feature>
<protein>
    <recommendedName>
        <fullName evidence="4">Transposase, Ptta/En/Spm, plant</fullName>
    </recommendedName>
</protein>
<feature type="region of interest" description="Disordered" evidence="1">
    <location>
        <begin position="229"/>
        <end position="248"/>
    </location>
</feature>
<sequence length="248" mass="28218">MTRGDRGRGKGDRGRGTGGRRGRPRKRTGIPLDLRDTEAGTSTPPITSTSVIPTSSLSEGFPAMMMIPTPGLRVQSSETAGTRGGEEEDIAMEEELARQAGRIYLRWDGGNWWFVPQFSLAPDHAAFFRLQRGYEFAIYQSWRMRAAKRLREMMHEIRNKGAPHGWIRDDLWHRLVEFWRQEDYKKLKQTNKKNRASETGGSLYTGGSTTYKATRERMAWSWGDHRNRVRSLRGPTPGRRISCGSTGD</sequence>
<comment type="caution">
    <text evidence="2">The sequence shown here is derived from an EMBL/GenBank/DDBJ whole genome shotgun (WGS) entry which is preliminary data.</text>
</comment>
<feature type="region of interest" description="Disordered" evidence="1">
    <location>
        <begin position="1"/>
        <end position="53"/>
    </location>
</feature>
<organism evidence="2 3">
    <name type="scientific">Stylosanthes scabra</name>
    <dbReference type="NCBI Taxonomy" id="79078"/>
    <lineage>
        <taxon>Eukaryota</taxon>
        <taxon>Viridiplantae</taxon>
        <taxon>Streptophyta</taxon>
        <taxon>Embryophyta</taxon>
        <taxon>Tracheophyta</taxon>
        <taxon>Spermatophyta</taxon>
        <taxon>Magnoliopsida</taxon>
        <taxon>eudicotyledons</taxon>
        <taxon>Gunneridae</taxon>
        <taxon>Pentapetalae</taxon>
        <taxon>rosids</taxon>
        <taxon>fabids</taxon>
        <taxon>Fabales</taxon>
        <taxon>Fabaceae</taxon>
        <taxon>Papilionoideae</taxon>
        <taxon>50 kb inversion clade</taxon>
        <taxon>dalbergioids sensu lato</taxon>
        <taxon>Dalbergieae</taxon>
        <taxon>Pterocarpus clade</taxon>
        <taxon>Stylosanthes</taxon>
    </lineage>
</organism>
<dbReference type="Proteomes" id="UP001341840">
    <property type="component" value="Unassembled WGS sequence"/>
</dbReference>